<organism evidence="2 3">
    <name type="scientific">Leptosia nina</name>
    <dbReference type="NCBI Taxonomy" id="320188"/>
    <lineage>
        <taxon>Eukaryota</taxon>
        <taxon>Metazoa</taxon>
        <taxon>Ecdysozoa</taxon>
        <taxon>Arthropoda</taxon>
        <taxon>Hexapoda</taxon>
        <taxon>Insecta</taxon>
        <taxon>Pterygota</taxon>
        <taxon>Neoptera</taxon>
        <taxon>Endopterygota</taxon>
        <taxon>Lepidoptera</taxon>
        <taxon>Glossata</taxon>
        <taxon>Ditrysia</taxon>
        <taxon>Papilionoidea</taxon>
        <taxon>Pieridae</taxon>
        <taxon>Pierinae</taxon>
        <taxon>Leptosia</taxon>
    </lineage>
</organism>
<dbReference type="AlphaFoldDB" id="A0AAV1JP66"/>
<gene>
    <name evidence="2" type="ORF">LNINA_LOCUS10278</name>
</gene>
<evidence type="ECO:0000259" key="1">
    <source>
        <dbReference type="SMART" id="SM00587"/>
    </source>
</evidence>
<dbReference type="Proteomes" id="UP001497472">
    <property type="component" value="Unassembled WGS sequence"/>
</dbReference>
<protein>
    <recommendedName>
        <fullName evidence="1">CHK kinase-like domain-containing protein</fullName>
    </recommendedName>
</protein>
<dbReference type="InterPro" id="IPR004119">
    <property type="entry name" value="EcKL"/>
</dbReference>
<evidence type="ECO:0000313" key="3">
    <source>
        <dbReference type="Proteomes" id="UP001497472"/>
    </source>
</evidence>
<dbReference type="SMART" id="SM00587">
    <property type="entry name" value="CHK"/>
    <property type="match status" value="1"/>
</dbReference>
<dbReference type="Gene3D" id="3.90.1200.10">
    <property type="match status" value="1"/>
</dbReference>
<dbReference type="PANTHER" id="PTHR11012:SF30">
    <property type="entry name" value="PROTEIN KINASE-LIKE DOMAIN-CONTAINING"/>
    <property type="match status" value="1"/>
</dbReference>
<dbReference type="PANTHER" id="PTHR11012">
    <property type="entry name" value="PROTEIN KINASE-LIKE DOMAIN-CONTAINING"/>
    <property type="match status" value="1"/>
</dbReference>
<reference evidence="2 3" key="1">
    <citation type="submission" date="2023-11" db="EMBL/GenBank/DDBJ databases">
        <authorList>
            <person name="Okamura Y."/>
        </authorList>
    </citation>
    <scope>NUCLEOTIDE SEQUENCE [LARGE SCALE GENOMIC DNA]</scope>
</reference>
<dbReference type="InterPro" id="IPR015897">
    <property type="entry name" value="CHK_kinase-like"/>
</dbReference>
<dbReference type="EMBL" id="CAVLEF010000122">
    <property type="protein sequence ID" value="CAK1551106.1"/>
    <property type="molecule type" value="Genomic_DNA"/>
</dbReference>
<name>A0AAV1JP66_9NEOP</name>
<keyword evidence="3" id="KW-1185">Reference proteome</keyword>
<dbReference type="SUPFAM" id="SSF56112">
    <property type="entry name" value="Protein kinase-like (PK-like)"/>
    <property type="match status" value="1"/>
</dbReference>
<sequence length="409" mass="47717">MCARKVSRVHHDLNDIIKKVAEVKEITDIEYNVIFGFDDVDSFASGIHNVVINGKINGIKVKYKVVLKWHHSAVDRTCFRDAYRREFVFYNCVTPLLLEIQRKSILNEGLKFKFPNCVLSSMEFDKEVIVLHHLKDYKTYNRFHKMDLHHVSLIIKNLAKLHALSFAAAGINPDEFDRIKDSLNRDVQYSDTKKIPKSLVYYFNASLCVVADEEYKDKLRNISRHIAFILNKLSAPISPYSVLCHADCWHNNVLFKYHGDRPVEAIFIDYQLARFASPVTDLSYFFYMCTDYEFLSKNYDQLLDIYYATCAAVLRECYINIDSVYPRQIFVDELRYYSLFGLVEALISMKIITADAVEAQKMTEMKNQLAEVNVDDYEIQHQDVFVERVNGIVNFFFEKNYSLNCGVCE</sequence>
<evidence type="ECO:0000313" key="2">
    <source>
        <dbReference type="EMBL" id="CAK1551106.1"/>
    </source>
</evidence>
<feature type="domain" description="CHK kinase-like" evidence="1">
    <location>
        <begin position="129"/>
        <end position="316"/>
    </location>
</feature>
<accession>A0AAV1JP66</accession>
<dbReference type="InterPro" id="IPR011009">
    <property type="entry name" value="Kinase-like_dom_sf"/>
</dbReference>
<dbReference type="Pfam" id="PF02958">
    <property type="entry name" value="EcKL"/>
    <property type="match status" value="1"/>
</dbReference>
<comment type="caution">
    <text evidence="2">The sequence shown here is derived from an EMBL/GenBank/DDBJ whole genome shotgun (WGS) entry which is preliminary data.</text>
</comment>
<proteinExistence type="predicted"/>